<keyword evidence="2" id="KW-0732">Signal</keyword>
<feature type="region of interest" description="Disordered" evidence="1">
    <location>
        <begin position="150"/>
        <end position="302"/>
    </location>
</feature>
<evidence type="ECO:0000256" key="1">
    <source>
        <dbReference type="SAM" id="MobiDB-lite"/>
    </source>
</evidence>
<feature type="compositionally biased region" description="Basic and acidic residues" evidence="1">
    <location>
        <begin position="538"/>
        <end position="561"/>
    </location>
</feature>
<feature type="signal peptide" evidence="2">
    <location>
        <begin position="1"/>
        <end position="16"/>
    </location>
</feature>
<dbReference type="AlphaFoldDB" id="A0A6A4J7I2"/>
<feature type="chain" id="PRO_5043680516" evidence="2">
    <location>
        <begin position="17"/>
        <end position="561"/>
    </location>
</feature>
<name>A0A6A4J7I2_APOLU</name>
<feature type="compositionally biased region" description="Basic and acidic residues" evidence="1">
    <location>
        <begin position="150"/>
        <end position="164"/>
    </location>
</feature>
<evidence type="ECO:0000256" key="2">
    <source>
        <dbReference type="SAM" id="SignalP"/>
    </source>
</evidence>
<dbReference type="InterPro" id="IPR031959">
    <property type="entry name" value="DUF4779"/>
</dbReference>
<proteinExistence type="predicted"/>
<dbReference type="Proteomes" id="UP000466442">
    <property type="component" value="Linkage Group LG9"/>
</dbReference>
<dbReference type="EMBL" id="WIXP02000009">
    <property type="protein sequence ID" value="KAF6205006.1"/>
    <property type="molecule type" value="Genomic_DNA"/>
</dbReference>
<feature type="region of interest" description="Disordered" evidence="1">
    <location>
        <begin position="470"/>
        <end position="561"/>
    </location>
</feature>
<comment type="caution">
    <text evidence="3">The sequence shown here is derived from an EMBL/GenBank/DDBJ whole genome shotgun (WGS) entry which is preliminary data.</text>
</comment>
<protein>
    <submittedName>
        <fullName evidence="3">Uncharacterized protein</fullName>
    </submittedName>
</protein>
<reference evidence="3" key="1">
    <citation type="journal article" date="2021" name="Mol. Ecol. Resour.">
        <title>Apolygus lucorum genome provides insights into omnivorousness and mesophyll feeding.</title>
        <authorList>
            <person name="Liu Y."/>
            <person name="Liu H."/>
            <person name="Wang H."/>
            <person name="Huang T."/>
            <person name="Liu B."/>
            <person name="Yang B."/>
            <person name="Yin L."/>
            <person name="Li B."/>
            <person name="Zhang Y."/>
            <person name="Zhang S."/>
            <person name="Jiang F."/>
            <person name="Zhang X."/>
            <person name="Ren Y."/>
            <person name="Wang B."/>
            <person name="Wang S."/>
            <person name="Lu Y."/>
            <person name="Wu K."/>
            <person name="Fan W."/>
            <person name="Wang G."/>
        </authorList>
    </citation>
    <scope>NUCLEOTIDE SEQUENCE</scope>
    <source>
        <strain evidence="3">12Hb</strain>
    </source>
</reference>
<feature type="compositionally biased region" description="Basic residues" evidence="1">
    <location>
        <begin position="435"/>
        <end position="453"/>
    </location>
</feature>
<sequence length="561" mass="59431">MIRWFCVFVILGVVAQDDLEIVGSDNHFDFEPKIEENGGDASYFQEDPNFGKIEFQSEEPKIDFPVKTVQRFTDSDGNVKIVTSFSNHDENPLPIYKDVALRQKGLEKARKEEEQLEGTRTAPKSAPAFLTTAGPPYAAQIEPRLIQTRHSEGRQTEARSRPTKQEFSTTKTVKLPNQDGKLYANQHETSTSDGKSSSYNQQSSYKTKYKKPPLKGSRSAASVVAKKSDKGIKDTPLEEAGSSYVSDIDESGVIDGPALDEAGSYGGGEGFSEGSSSYSSGGSVGGGGFGGGGGGGLVNDVGPQVFEQVDEGFDDGVESHGGYIGGGGGGGGFIGGGGGGGGYGGGGGHGHGHSYKKGHGDSYHHGNKASKGDQGGKGFKKNEQYEKGHAESHGHEAQKGGQKEESGGKTGHLDEGNQYAKGHQEAGGNQAQQHGHSKGHKKGHKTKGFRTVHHKDEYKKDEVFYDEEHDAGHQKGQGQSHNSHKHVKGGANKKGHLNSGYKNAQKGFQGDKQKGQSYQHAKGHAGSSGGNQFHSKGSHYDKAAGGKGGDAHGYEHHSKGH</sequence>
<feature type="compositionally biased region" description="Basic residues" evidence="1">
    <location>
        <begin position="482"/>
        <end position="496"/>
    </location>
</feature>
<accession>A0A6A4J7I2</accession>
<feature type="compositionally biased region" description="Basic and acidic residues" evidence="1">
    <location>
        <begin position="380"/>
        <end position="415"/>
    </location>
</feature>
<evidence type="ECO:0000313" key="4">
    <source>
        <dbReference type="Proteomes" id="UP000466442"/>
    </source>
</evidence>
<gene>
    <name evidence="3" type="ORF">GE061_019173</name>
</gene>
<feature type="compositionally biased region" description="Gly residues" evidence="1">
    <location>
        <begin position="282"/>
        <end position="297"/>
    </location>
</feature>
<evidence type="ECO:0000313" key="3">
    <source>
        <dbReference type="EMBL" id="KAF6205006.1"/>
    </source>
</evidence>
<organism evidence="3 4">
    <name type="scientific">Apolygus lucorum</name>
    <name type="common">Small green plant bug</name>
    <name type="synonym">Lygocoris lucorum</name>
    <dbReference type="NCBI Taxonomy" id="248454"/>
    <lineage>
        <taxon>Eukaryota</taxon>
        <taxon>Metazoa</taxon>
        <taxon>Ecdysozoa</taxon>
        <taxon>Arthropoda</taxon>
        <taxon>Hexapoda</taxon>
        <taxon>Insecta</taxon>
        <taxon>Pterygota</taxon>
        <taxon>Neoptera</taxon>
        <taxon>Paraneoptera</taxon>
        <taxon>Hemiptera</taxon>
        <taxon>Heteroptera</taxon>
        <taxon>Panheteroptera</taxon>
        <taxon>Cimicomorpha</taxon>
        <taxon>Miridae</taxon>
        <taxon>Mirini</taxon>
        <taxon>Apolygus</taxon>
    </lineage>
</organism>
<dbReference type="OrthoDB" id="6432502at2759"/>
<feature type="region of interest" description="Disordered" evidence="1">
    <location>
        <begin position="348"/>
        <end position="455"/>
    </location>
</feature>
<keyword evidence="4" id="KW-1185">Reference proteome</keyword>
<feature type="region of interest" description="Disordered" evidence="1">
    <location>
        <begin position="107"/>
        <end position="132"/>
    </location>
</feature>
<feature type="compositionally biased region" description="Low complexity" evidence="1">
    <location>
        <begin position="272"/>
        <end position="281"/>
    </location>
</feature>
<dbReference type="Pfam" id="PF16009">
    <property type="entry name" value="DUF4779"/>
    <property type="match status" value="1"/>
</dbReference>
<feature type="compositionally biased region" description="Low complexity" evidence="1">
    <location>
        <begin position="195"/>
        <end position="206"/>
    </location>
</feature>
<feature type="compositionally biased region" description="Basic and acidic residues" evidence="1">
    <location>
        <begin position="226"/>
        <end position="236"/>
    </location>
</feature>